<evidence type="ECO:0000313" key="1">
    <source>
        <dbReference type="EMBL" id="WMV41950.1"/>
    </source>
</evidence>
<organism evidence="1 2">
    <name type="scientific">Solanum verrucosum</name>
    <dbReference type="NCBI Taxonomy" id="315347"/>
    <lineage>
        <taxon>Eukaryota</taxon>
        <taxon>Viridiplantae</taxon>
        <taxon>Streptophyta</taxon>
        <taxon>Embryophyta</taxon>
        <taxon>Tracheophyta</taxon>
        <taxon>Spermatophyta</taxon>
        <taxon>Magnoliopsida</taxon>
        <taxon>eudicotyledons</taxon>
        <taxon>Gunneridae</taxon>
        <taxon>Pentapetalae</taxon>
        <taxon>asterids</taxon>
        <taxon>lamiids</taxon>
        <taxon>Solanales</taxon>
        <taxon>Solanaceae</taxon>
        <taxon>Solanoideae</taxon>
        <taxon>Solaneae</taxon>
        <taxon>Solanum</taxon>
    </lineage>
</organism>
<dbReference type="AlphaFoldDB" id="A0AAF0U9M8"/>
<evidence type="ECO:0000313" key="2">
    <source>
        <dbReference type="Proteomes" id="UP001234989"/>
    </source>
</evidence>
<keyword evidence="2" id="KW-1185">Reference proteome</keyword>
<dbReference type="PANTHER" id="PTHR33116:SF78">
    <property type="entry name" value="OS12G0587133 PROTEIN"/>
    <property type="match status" value="1"/>
</dbReference>
<dbReference type="EMBL" id="CP133619">
    <property type="protein sequence ID" value="WMV41950.1"/>
    <property type="molecule type" value="Genomic_DNA"/>
</dbReference>
<feature type="non-terminal residue" evidence="1">
    <location>
        <position position="1"/>
    </location>
</feature>
<dbReference type="Proteomes" id="UP001234989">
    <property type="component" value="Chromosome 8"/>
</dbReference>
<protein>
    <submittedName>
        <fullName evidence="1">Uncharacterized protein</fullName>
    </submittedName>
</protein>
<reference evidence="1" key="1">
    <citation type="submission" date="2023-08" db="EMBL/GenBank/DDBJ databases">
        <title>A de novo genome assembly of Solanum verrucosum Schlechtendal, a Mexican diploid species geographically isolated from the other diploid A-genome species in potato relatives.</title>
        <authorList>
            <person name="Hosaka K."/>
        </authorList>
    </citation>
    <scope>NUCLEOTIDE SEQUENCE</scope>
    <source>
        <tissue evidence="1">Young leaves</tissue>
    </source>
</reference>
<gene>
    <name evidence="1" type="ORF">MTR67_035335</name>
</gene>
<dbReference type="PANTHER" id="PTHR33116">
    <property type="entry name" value="REVERSE TRANSCRIPTASE ZINC-BINDING DOMAIN-CONTAINING PROTEIN-RELATED-RELATED"/>
    <property type="match status" value="1"/>
</dbReference>
<proteinExistence type="predicted"/>
<sequence>HFWVTCPLHKSFIFPVNQVNNLELLAENLGCQITSLPTKYLGMPLGAKNKKLEIWSELLEKCVKKLAKWKSQYLSLGGRLTLIKSVMDAHPIYMMSLFPIPKSIEKKINRLRVLPMARKQREERLLSGQVGFTDLTEIKGSWALKISVYRMNTYCKSGFGGFCTDGMVLWRSHSYATGGGKIAKAIQNYGLWPWRLIWKVKIPLKVSCLLGW</sequence>
<name>A0AAF0U9M8_SOLVR</name>
<accession>A0AAF0U9M8</accession>